<protein>
    <submittedName>
        <fullName evidence="1">Uncharacterized protein</fullName>
    </submittedName>
</protein>
<proteinExistence type="predicted"/>
<dbReference type="Proteomes" id="UP000838102">
    <property type="component" value="Unassembled WGS sequence"/>
</dbReference>
<name>A0ABN8HEB7_9LACO</name>
<comment type="caution">
    <text evidence="1">The sequence shown here is derived from an EMBL/GenBank/DDBJ whole genome shotgun (WGS) entry which is preliminary data.</text>
</comment>
<evidence type="ECO:0000313" key="1">
    <source>
        <dbReference type="EMBL" id="CAH1857156.1"/>
    </source>
</evidence>
<gene>
    <name evidence="1" type="ORF">LMG032447_01461</name>
</gene>
<evidence type="ECO:0000313" key="2">
    <source>
        <dbReference type="Proteomes" id="UP000838102"/>
    </source>
</evidence>
<reference evidence="1" key="1">
    <citation type="submission" date="2022-03" db="EMBL/GenBank/DDBJ databases">
        <authorList>
            <person name="Hettiarachchi G."/>
        </authorList>
    </citation>
    <scope>NUCLEOTIDE SEQUENCE</scope>
    <source>
        <strain evidence="1">LMG 32447</strain>
    </source>
</reference>
<dbReference type="EMBL" id="CAKOEU010000008">
    <property type="protein sequence ID" value="CAH1857156.1"/>
    <property type="molecule type" value="Genomic_DNA"/>
</dbReference>
<sequence>MKNKIIFENAETNEHLTILDVQKIDISFSDTQVKDSFSGIDLDQAFVNLYDRHWSSVKINDNKTLSSRYWIAESYEESN</sequence>
<dbReference type="RefSeq" id="WP_248706776.1">
    <property type="nucleotide sequence ID" value="NZ_CAKOET010000006.1"/>
</dbReference>
<accession>A0ABN8HEB7</accession>
<organism evidence="1 2">
    <name type="scientific">Convivina praedatoris</name>
    <dbReference type="NCBI Taxonomy" id="2880963"/>
    <lineage>
        <taxon>Bacteria</taxon>
        <taxon>Bacillati</taxon>
        <taxon>Bacillota</taxon>
        <taxon>Bacilli</taxon>
        <taxon>Lactobacillales</taxon>
        <taxon>Lactobacillaceae</taxon>
        <taxon>Convivina</taxon>
    </lineage>
</organism>
<keyword evidence="2" id="KW-1185">Reference proteome</keyword>